<sequence>MALCTLCKQITPWSLKRLSFPGIASPSPHLCNPHHKTLRALSNSATNCPLCNLFYNALSQSHRIPKPTGLDPDAPVFLALVLNAYRDRKLPEPQLAQLVLSCGEVFVMLYAVAEEGSRAARDGAVAGRMPGDEAGGEEAFETVGEWFKACVMDHGSCRFGGEGSLVEGGGKGDEVVDLPHRVLDLEAVSGDEGVVRLVETESDIGVRRKGQYIALSHRWPVDPKQHFMTTRPVLEQRKKLIRLEDMPASYKDAVTVTRRLGVRYLWIDSLCIVQDDAGDWEREAALMGSIYHNSTLTIMAATSIKKRKDEIEGSEQNVEHSSNGFLGKRHGSKQQVRVKLEYVDEQWNTTGDYWDVVDRGSLELVDRNMELFTRGWVMQEEMLPRRRILYTPDQLIWHCNLMAIKEMNRKVRCDVTGSQKDEGFIDHWLGLAERYSERDLTYESDKLPALSGLATHFGQLHKQEYHAGIFSGAIAETLLWRPTMPGGLQKPKIYIAPSWSWVRPNGWIKMVAPQQPGGSRDLRALSGLESVLEDVKFELRSEVVEAPFGRIKEGGLLSVSGLVKDVWMERAKGEANSQVATMRLVGDGKYMCYFDLDYLDDLDKASMSTGTSTGNVKCLWVLRECGYVLVLRAVNEESGLYERIGLAEIDPAWYEHGAFRREYITIV</sequence>
<name>A0A8H7TFW6_9HELO</name>
<evidence type="ECO:0000313" key="3">
    <source>
        <dbReference type="Proteomes" id="UP000664132"/>
    </source>
</evidence>
<protein>
    <recommendedName>
        <fullName evidence="1">Heterokaryon incompatibility domain-containing protein</fullName>
    </recommendedName>
</protein>
<accession>A0A8H7TFW6</accession>
<dbReference type="PANTHER" id="PTHR33112">
    <property type="entry name" value="DOMAIN PROTEIN, PUTATIVE-RELATED"/>
    <property type="match status" value="1"/>
</dbReference>
<dbReference type="OrthoDB" id="47007at2759"/>
<dbReference type="InterPro" id="IPR010730">
    <property type="entry name" value="HET"/>
</dbReference>
<keyword evidence="3" id="KW-1185">Reference proteome</keyword>
<feature type="domain" description="Heterokaryon incompatibility" evidence="1">
    <location>
        <begin position="212"/>
        <end position="380"/>
    </location>
</feature>
<comment type="caution">
    <text evidence="2">The sequence shown here is derived from an EMBL/GenBank/DDBJ whole genome shotgun (WGS) entry which is preliminary data.</text>
</comment>
<evidence type="ECO:0000259" key="1">
    <source>
        <dbReference type="Pfam" id="PF06985"/>
    </source>
</evidence>
<dbReference type="EMBL" id="JAFJYH010000122">
    <property type="protein sequence ID" value="KAG4418726.1"/>
    <property type="molecule type" value="Genomic_DNA"/>
</dbReference>
<evidence type="ECO:0000313" key="2">
    <source>
        <dbReference type="EMBL" id="KAG4418726.1"/>
    </source>
</evidence>
<dbReference type="PANTHER" id="PTHR33112:SF16">
    <property type="entry name" value="HETEROKARYON INCOMPATIBILITY DOMAIN-CONTAINING PROTEIN"/>
    <property type="match status" value="1"/>
</dbReference>
<organism evidence="2 3">
    <name type="scientific">Cadophora malorum</name>
    <dbReference type="NCBI Taxonomy" id="108018"/>
    <lineage>
        <taxon>Eukaryota</taxon>
        <taxon>Fungi</taxon>
        <taxon>Dikarya</taxon>
        <taxon>Ascomycota</taxon>
        <taxon>Pezizomycotina</taxon>
        <taxon>Leotiomycetes</taxon>
        <taxon>Helotiales</taxon>
        <taxon>Ploettnerulaceae</taxon>
        <taxon>Cadophora</taxon>
    </lineage>
</organism>
<dbReference type="AlphaFoldDB" id="A0A8H7TFW6"/>
<reference evidence="2" key="1">
    <citation type="submission" date="2021-02" db="EMBL/GenBank/DDBJ databases">
        <title>Genome sequence Cadophora malorum strain M34.</title>
        <authorList>
            <person name="Stefanovic E."/>
            <person name="Vu D."/>
            <person name="Scully C."/>
            <person name="Dijksterhuis J."/>
            <person name="Roader J."/>
            <person name="Houbraken J."/>
        </authorList>
    </citation>
    <scope>NUCLEOTIDE SEQUENCE</scope>
    <source>
        <strain evidence="2">M34</strain>
    </source>
</reference>
<dbReference type="Proteomes" id="UP000664132">
    <property type="component" value="Unassembled WGS sequence"/>
</dbReference>
<dbReference type="Pfam" id="PF06985">
    <property type="entry name" value="HET"/>
    <property type="match status" value="1"/>
</dbReference>
<gene>
    <name evidence="2" type="ORF">IFR04_008171</name>
</gene>
<proteinExistence type="predicted"/>